<feature type="signal peptide" evidence="1">
    <location>
        <begin position="1"/>
        <end position="28"/>
    </location>
</feature>
<keyword evidence="3" id="KW-1185">Reference proteome</keyword>
<accession>A0A366LVH8</accession>
<dbReference type="OrthoDB" id="4336033at2"/>
<gene>
    <name evidence="2" type="ORF">DP939_21465</name>
</gene>
<name>A0A366LVH8_9ACTN</name>
<evidence type="ECO:0000313" key="3">
    <source>
        <dbReference type="Proteomes" id="UP000253303"/>
    </source>
</evidence>
<sequence>MKKLLSHFLAAGAMAAFTVLTTQGTAAAAPWPQDCSDWQSGNSWYALCSAGTGHYKATVLCAPLHGGDLVYREPLVWASIYKTSGVSCPSHTWPTSGGILSKDD</sequence>
<evidence type="ECO:0000256" key="1">
    <source>
        <dbReference type="SAM" id="SignalP"/>
    </source>
</evidence>
<organism evidence="2 3">
    <name type="scientific">Spongiactinospora rosea</name>
    <dbReference type="NCBI Taxonomy" id="2248750"/>
    <lineage>
        <taxon>Bacteria</taxon>
        <taxon>Bacillati</taxon>
        <taxon>Actinomycetota</taxon>
        <taxon>Actinomycetes</taxon>
        <taxon>Streptosporangiales</taxon>
        <taxon>Streptosporangiaceae</taxon>
        <taxon>Spongiactinospora</taxon>
    </lineage>
</organism>
<dbReference type="EMBL" id="QMEY01000009">
    <property type="protein sequence ID" value="RBQ17946.1"/>
    <property type="molecule type" value="Genomic_DNA"/>
</dbReference>
<evidence type="ECO:0000313" key="2">
    <source>
        <dbReference type="EMBL" id="RBQ17946.1"/>
    </source>
</evidence>
<evidence type="ECO:0008006" key="4">
    <source>
        <dbReference type="Google" id="ProtNLM"/>
    </source>
</evidence>
<keyword evidence="1" id="KW-0732">Signal</keyword>
<protein>
    <recommendedName>
        <fullName evidence="4">Secreted protein</fullName>
    </recommendedName>
</protein>
<dbReference type="AlphaFoldDB" id="A0A366LVH8"/>
<dbReference type="RefSeq" id="WP_113982547.1">
    <property type="nucleotide sequence ID" value="NZ_QMEY01000009.1"/>
</dbReference>
<feature type="chain" id="PRO_5016647218" description="Secreted protein" evidence="1">
    <location>
        <begin position="29"/>
        <end position="104"/>
    </location>
</feature>
<proteinExistence type="predicted"/>
<dbReference type="Proteomes" id="UP000253303">
    <property type="component" value="Unassembled WGS sequence"/>
</dbReference>
<comment type="caution">
    <text evidence="2">The sequence shown here is derived from an EMBL/GenBank/DDBJ whole genome shotgun (WGS) entry which is preliminary data.</text>
</comment>
<reference evidence="2 3" key="1">
    <citation type="submission" date="2018-06" db="EMBL/GenBank/DDBJ databases">
        <title>Sphaerisporangium craniellae sp. nov., isolated from a marine sponge in the South China Sea.</title>
        <authorList>
            <person name="Li L."/>
        </authorList>
    </citation>
    <scope>NUCLEOTIDE SEQUENCE [LARGE SCALE GENOMIC DNA]</scope>
    <source>
        <strain evidence="2 3">LHW63015</strain>
    </source>
</reference>